<sequence>MLTLIKKYFKKAKKRIVKKKHKNDSISTGPNTCSVCNQNVRFKNLPYEYFLKFYENGFVFSPFLFETLNIKDYSCSNCGASDRDRLMMLYMKKYLIDKKSVRLIDFAPAKALGNALKNQSSIEYRSADLYMESVDDKIDIRDMHVYPDESFDFFICSHILEHVDEDAKALDELYRITAKNGGGILLVPILLGLEKSVENKEYLKSEHLRWKYFGQDDHVRMYSKSDFLERIENSGFKIEQISETYFDAGLFEQCGLDKKSTLYIVEK</sequence>
<dbReference type="EMBL" id="JAUGQQ010000012">
    <property type="protein sequence ID" value="MDN3725277.1"/>
    <property type="molecule type" value="Genomic_DNA"/>
</dbReference>
<dbReference type="Proteomes" id="UP001244787">
    <property type="component" value="Unassembled WGS sequence"/>
</dbReference>
<comment type="caution">
    <text evidence="1">The sequence shown here is derived from an EMBL/GenBank/DDBJ whole genome shotgun (WGS) entry which is preliminary data.</text>
</comment>
<dbReference type="Pfam" id="PF13489">
    <property type="entry name" value="Methyltransf_23"/>
    <property type="match status" value="1"/>
</dbReference>
<keyword evidence="1" id="KW-0808">Transferase</keyword>
<gene>
    <name evidence="1" type="ORF">QRD02_12890</name>
</gene>
<proteinExistence type="predicted"/>
<dbReference type="InterPro" id="IPR029063">
    <property type="entry name" value="SAM-dependent_MTases_sf"/>
</dbReference>
<organism evidence="1 2">
    <name type="scientific">Aequorivita aurantiaca</name>
    <dbReference type="NCBI Taxonomy" id="3053356"/>
    <lineage>
        <taxon>Bacteria</taxon>
        <taxon>Pseudomonadati</taxon>
        <taxon>Bacteroidota</taxon>
        <taxon>Flavobacteriia</taxon>
        <taxon>Flavobacteriales</taxon>
        <taxon>Flavobacteriaceae</taxon>
        <taxon>Aequorivita</taxon>
    </lineage>
</organism>
<dbReference type="GO" id="GO:0008168">
    <property type="term" value="F:methyltransferase activity"/>
    <property type="evidence" value="ECO:0007669"/>
    <property type="project" value="UniProtKB-KW"/>
</dbReference>
<dbReference type="Gene3D" id="3.40.50.150">
    <property type="entry name" value="Vaccinia Virus protein VP39"/>
    <property type="match status" value="1"/>
</dbReference>
<dbReference type="CDD" id="cd02440">
    <property type="entry name" value="AdoMet_MTases"/>
    <property type="match status" value="1"/>
</dbReference>
<accession>A0ABT8DK18</accession>
<reference evidence="1 2" key="1">
    <citation type="submission" date="2023-06" db="EMBL/GenBank/DDBJ databases">
        <authorList>
            <person name="Ye Y.-Q."/>
            <person name="Du Z.-J."/>
        </authorList>
    </citation>
    <scope>NUCLEOTIDE SEQUENCE [LARGE SCALE GENOMIC DNA]</scope>
    <source>
        <strain evidence="1 2">SDUM287046</strain>
    </source>
</reference>
<evidence type="ECO:0000313" key="2">
    <source>
        <dbReference type="Proteomes" id="UP001244787"/>
    </source>
</evidence>
<keyword evidence="1" id="KW-0489">Methyltransferase</keyword>
<dbReference type="GO" id="GO:0032259">
    <property type="term" value="P:methylation"/>
    <property type="evidence" value="ECO:0007669"/>
    <property type="project" value="UniProtKB-KW"/>
</dbReference>
<name>A0ABT8DK18_9FLAO</name>
<keyword evidence="2" id="KW-1185">Reference proteome</keyword>
<dbReference type="RefSeq" id="WP_290255368.1">
    <property type="nucleotide sequence ID" value="NZ_JAUGQQ010000012.1"/>
</dbReference>
<protein>
    <submittedName>
        <fullName evidence="1">Methyltransferase domain-containing protein</fullName>
    </submittedName>
</protein>
<evidence type="ECO:0000313" key="1">
    <source>
        <dbReference type="EMBL" id="MDN3725277.1"/>
    </source>
</evidence>
<dbReference type="SUPFAM" id="SSF53335">
    <property type="entry name" value="S-adenosyl-L-methionine-dependent methyltransferases"/>
    <property type="match status" value="1"/>
</dbReference>